<dbReference type="PROSITE" id="PS50045">
    <property type="entry name" value="SIGMA54_INTERACT_4"/>
    <property type="match status" value="1"/>
</dbReference>
<dbReference type="Pfam" id="PF25601">
    <property type="entry name" value="AAA_lid_14"/>
    <property type="match status" value="1"/>
</dbReference>
<dbReference type="InterPro" id="IPR009057">
    <property type="entry name" value="Homeodomain-like_sf"/>
</dbReference>
<evidence type="ECO:0000256" key="6">
    <source>
        <dbReference type="ARBA" id="ARBA00022741"/>
    </source>
</evidence>
<evidence type="ECO:0000256" key="3">
    <source>
        <dbReference type="ARBA" id="ARBA00022490"/>
    </source>
</evidence>
<evidence type="ECO:0000259" key="19">
    <source>
        <dbReference type="PROSITE" id="PS50110"/>
    </source>
</evidence>
<dbReference type="InterPro" id="IPR058031">
    <property type="entry name" value="AAA_lid_NorR"/>
</dbReference>
<keyword evidence="10" id="KW-0238">DNA-binding</keyword>
<dbReference type="InterPro" id="IPR003593">
    <property type="entry name" value="AAA+_ATPase"/>
</dbReference>
<dbReference type="SUPFAM" id="SSF52172">
    <property type="entry name" value="CheY-like"/>
    <property type="match status" value="1"/>
</dbReference>
<dbReference type="SUPFAM" id="SSF46689">
    <property type="entry name" value="Homeodomain-like"/>
    <property type="match status" value="1"/>
</dbReference>
<evidence type="ECO:0000256" key="16">
    <source>
        <dbReference type="PROSITE-ProRule" id="PRU00169"/>
    </source>
</evidence>
<reference evidence="21" key="1">
    <citation type="submission" date="2020-05" db="EMBL/GenBank/DDBJ databases">
        <title>Frigoriglobus tundricola gen. nov., sp. nov., a psychrotolerant cellulolytic planctomycete of the family Gemmataceae with two divergent copies of 16S rRNA gene.</title>
        <authorList>
            <person name="Kulichevskaya I.S."/>
            <person name="Ivanova A.A."/>
            <person name="Naumoff D.G."/>
            <person name="Beletsky A.V."/>
            <person name="Rijpstra W.I.C."/>
            <person name="Sinninghe Damste J.S."/>
            <person name="Mardanov A.V."/>
            <person name="Ravin N.V."/>
            <person name="Dedysh S.N."/>
        </authorList>
    </citation>
    <scope>NUCLEOTIDE SEQUENCE [LARGE SCALE GENOMIC DNA]</scope>
    <source>
        <strain evidence="21">PL17</strain>
    </source>
</reference>
<dbReference type="KEGG" id="ftj:FTUN_5722"/>
<dbReference type="GO" id="GO:0043565">
    <property type="term" value="F:sequence-specific DNA binding"/>
    <property type="evidence" value="ECO:0007669"/>
    <property type="project" value="InterPro"/>
</dbReference>
<dbReference type="GO" id="GO:0006355">
    <property type="term" value="P:regulation of DNA-templated transcription"/>
    <property type="evidence" value="ECO:0007669"/>
    <property type="project" value="InterPro"/>
</dbReference>
<dbReference type="Pfam" id="PF00072">
    <property type="entry name" value="Response_reg"/>
    <property type="match status" value="1"/>
</dbReference>
<evidence type="ECO:0000256" key="9">
    <source>
        <dbReference type="ARBA" id="ARBA00023015"/>
    </source>
</evidence>
<dbReference type="PROSITE" id="PS50110">
    <property type="entry name" value="RESPONSE_REGULATORY"/>
    <property type="match status" value="1"/>
</dbReference>
<evidence type="ECO:0000256" key="11">
    <source>
        <dbReference type="ARBA" id="ARBA00023159"/>
    </source>
</evidence>
<dbReference type="Pfam" id="PF00158">
    <property type="entry name" value="Sigma54_activat"/>
    <property type="match status" value="1"/>
</dbReference>
<evidence type="ECO:0000256" key="5">
    <source>
        <dbReference type="ARBA" id="ARBA00022553"/>
    </source>
</evidence>
<evidence type="ECO:0000256" key="8">
    <source>
        <dbReference type="ARBA" id="ARBA00023012"/>
    </source>
</evidence>
<comment type="subcellular location">
    <subcellularLocation>
        <location evidence="1">Cytoplasm</location>
    </subcellularLocation>
</comment>
<dbReference type="FunFam" id="3.40.50.300:FF:000006">
    <property type="entry name" value="DNA-binding transcriptional regulator NtrC"/>
    <property type="match status" value="1"/>
</dbReference>
<dbReference type="CDD" id="cd00009">
    <property type="entry name" value="AAA"/>
    <property type="match status" value="1"/>
</dbReference>
<evidence type="ECO:0000256" key="7">
    <source>
        <dbReference type="ARBA" id="ARBA00022840"/>
    </source>
</evidence>
<gene>
    <name evidence="20" type="ORF">FTUN_5722</name>
</gene>
<keyword evidence="7" id="KW-0067">ATP-binding</keyword>
<keyword evidence="8" id="KW-0902">Two-component regulatory system</keyword>
<dbReference type="InterPro" id="IPR002078">
    <property type="entry name" value="Sigma_54_int"/>
</dbReference>
<keyword evidence="9" id="KW-0805">Transcription regulation</keyword>
<evidence type="ECO:0000256" key="15">
    <source>
        <dbReference type="ARBA" id="ARBA00031910"/>
    </source>
</evidence>
<evidence type="ECO:0000313" key="21">
    <source>
        <dbReference type="Proteomes" id="UP000503447"/>
    </source>
</evidence>
<proteinExistence type="predicted"/>
<dbReference type="InterPro" id="IPR027417">
    <property type="entry name" value="P-loop_NTPase"/>
</dbReference>
<protein>
    <recommendedName>
        <fullName evidence="2">DNA-binding transcriptional regulator NtrC</fullName>
    </recommendedName>
    <alternativeName>
        <fullName evidence="14">Nitrogen regulation protein NR(I)</fullName>
    </alternativeName>
    <alternativeName>
        <fullName evidence="15">Nitrogen regulator I</fullName>
    </alternativeName>
</protein>
<dbReference type="SMART" id="SM00448">
    <property type="entry name" value="REC"/>
    <property type="match status" value="1"/>
</dbReference>
<dbReference type="Gene3D" id="1.10.8.60">
    <property type="match status" value="1"/>
</dbReference>
<evidence type="ECO:0000256" key="1">
    <source>
        <dbReference type="ARBA" id="ARBA00004496"/>
    </source>
</evidence>
<accession>A0A6M5YZ04</accession>
<sequence>MPHSVLIIDDEEPIAWALRRAFEREGHRVAVAATAEDGLAKAKQNPPDVVFLDVRLPGMDGLTALGELKKRAPAAAVVVITAHGNLNTAVKAVEGGAFDYLAKPFELAQALDAAKRALANRNVGADSVSEDSGGSRPPLAEVDASPDAIIGRSPAMQTVFKRIALVAPTTACVLVTGESGTGKELVARAVHANSPRRGKPLLVAHVAAYNPNLVESELFGHVRGAFTGADRPRDGLLKLADGGTVFLDELADIPLPVQAKLLRVLERQEVQPVGGSESQQVDVRIVSATHADLSAAVREGTFRHDLFFRLNVYPIHVPPLRDRVDDIPLLADYFLRKFGVANPGGALPADTLAFLKARPWPGNVRELRNAMEHAAIEARGGPLRPEHFPEPSTTSGPASTAERLRSLVTEWVRKRVQAFEGREPADLHQALIEAVEPAVLDEVLRQVDGNRLVAARWLGLARATVRKLIRKYHPDTAEPEGDE</sequence>
<keyword evidence="12" id="KW-0804">Transcription</keyword>
<feature type="region of interest" description="Disordered" evidence="17">
    <location>
        <begin position="379"/>
        <end position="401"/>
    </location>
</feature>
<dbReference type="InterPro" id="IPR011006">
    <property type="entry name" value="CheY-like_superfamily"/>
</dbReference>
<dbReference type="InterPro" id="IPR002197">
    <property type="entry name" value="HTH_Fis"/>
</dbReference>
<dbReference type="RefSeq" id="WP_171473381.1">
    <property type="nucleotide sequence ID" value="NZ_CP053452.2"/>
</dbReference>
<evidence type="ECO:0000313" key="20">
    <source>
        <dbReference type="EMBL" id="QJW98142.1"/>
    </source>
</evidence>
<keyword evidence="3" id="KW-0963">Cytoplasm</keyword>
<dbReference type="PRINTS" id="PR01590">
    <property type="entry name" value="HTHFIS"/>
</dbReference>
<keyword evidence="11" id="KW-0010">Activator</keyword>
<evidence type="ECO:0000256" key="13">
    <source>
        <dbReference type="ARBA" id="ARBA00023231"/>
    </source>
</evidence>
<keyword evidence="6" id="KW-0547">Nucleotide-binding</keyword>
<dbReference type="AlphaFoldDB" id="A0A6M5YZ04"/>
<organism evidence="20 21">
    <name type="scientific">Frigoriglobus tundricola</name>
    <dbReference type="NCBI Taxonomy" id="2774151"/>
    <lineage>
        <taxon>Bacteria</taxon>
        <taxon>Pseudomonadati</taxon>
        <taxon>Planctomycetota</taxon>
        <taxon>Planctomycetia</taxon>
        <taxon>Gemmatales</taxon>
        <taxon>Gemmataceae</taxon>
        <taxon>Frigoriglobus</taxon>
    </lineage>
</organism>
<dbReference type="PROSITE" id="PS00675">
    <property type="entry name" value="SIGMA54_INTERACT_1"/>
    <property type="match status" value="1"/>
</dbReference>
<dbReference type="InterPro" id="IPR025943">
    <property type="entry name" value="Sigma_54_int_dom_ATP-bd_2"/>
</dbReference>
<dbReference type="Proteomes" id="UP000503447">
    <property type="component" value="Chromosome"/>
</dbReference>
<dbReference type="PANTHER" id="PTHR32071">
    <property type="entry name" value="TRANSCRIPTIONAL REGULATORY PROTEIN"/>
    <property type="match status" value="1"/>
</dbReference>
<name>A0A6M5YZ04_9BACT</name>
<dbReference type="GO" id="GO:0005524">
    <property type="term" value="F:ATP binding"/>
    <property type="evidence" value="ECO:0007669"/>
    <property type="project" value="UniProtKB-KW"/>
</dbReference>
<evidence type="ECO:0000256" key="17">
    <source>
        <dbReference type="SAM" id="MobiDB-lite"/>
    </source>
</evidence>
<evidence type="ECO:0000256" key="2">
    <source>
        <dbReference type="ARBA" id="ARBA00019059"/>
    </source>
</evidence>
<evidence type="ECO:0000256" key="4">
    <source>
        <dbReference type="ARBA" id="ARBA00022491"/>
    </source>
</evidence>
<dbReference type="InterPro" id="IPR025662">
    <property type="entry name" value="Sigma_54_int_dom_ATP-bd_1"/>
</dbReference>
<feature type="modified residue" description="4-aspartylphosphate" evidence="16">
    <location>
        <position position="53"/>
    </location>
</feature>
<dbReference type="InterPro" id="IPR001789">
    <property type="entry name" value="Sig_transdc_resp-reg_receiver"/>
</dbReference>
<dbReference type="GO" id="GO:0000160">
    <property type="term" value="P:phosphorelay signal transduction system"/>
    <property type="evidence" value="ECO:0007669"/>
    <property type="project" value="UniProtKB-KW"/>
</dbReference>
<dbReference type="InterPro" id="IPR025944">
    <property type="entry name" value="Sigma_54_int_dom_CS"/>
</dbReference>
<evidence type="ECO:0000259" key="18">
    <source>
        <dbReference type="PROSITE" id="PS50045"/>
    </source>
</evidence>
<dbReference type="EMBL" id="CP053452">
    <property type="protein sequence ID" value="QJW98142.1"/>
    <property type="molecule type" value="Genomic_DNA"/>
</dbReference>
<keyword evidence="13" id="KW-0535">Nitrogen fixation</keyword>
<feature type="domain" description="Response regulatory" evidence="19">
    <location>
        <begin position="4"/>
        <end position="118"/>
    </location>
</feature>
<dbReference type="SUPFAM" id="SSF52540">
    <property type="entry name" value="P-loop containing nucleoside triphosphate hydrolases"/>
    <property type="match status" value="1"/>
</dbReference>
<dbReference type="Gene3D" id="1.10.10.60">
    <property type="entry name" value="Homeodomain-like"/>
    <property type="match status" value="1"/>
</dbReference>
<keyword evidence="4" id="KW-0678">Repressor</keyword>
<dbReference type="SMART" id="SM00382">
    <property type="entry name" value="AAA"/>
    <property type="match status" value="1"/>
</dbReference>
<keyword evidence="5 16" id="KW-0597">Phosphoprotein</keyword>
<dbReference type="PROSITE" id="PS00676">
    <property type="entry name" value="SIGMA54_INTERACT_2"/>
    <property type="match status" value="1"/>
</dbReference>
<dbReference type="PROSITE" id="PS00688">
    <property type="entry name" value="SIGMA54_INTERACT_3"/>
    <property type="match status" value="1"/>
</dbReference>
<evidence type="ECO:0000256" key="10">
    <source>
        <dbReference type="ARBA" id="ARBA00023125"/>
    </source>
</evidence>
<dbReference type="FunFam" id="3.40.50.2300:FF:000018">
    <property type="entry name" value="DNA-binding transcriptional regulator NtrC"/>
    <property type="match status" value="1"/>
</dbReference>
<dbReference type="Gene3D" id="3.40.50.300">
    <property type="entry name" value="P-loop containing nucleotide triphosphate hydrolases"/>
    <property type="match status" value="1"/>
</dbReference>
<evidence type="ECO:0000256" key="12">
    <source>
        <dbReference type="ARBA" id="ARBA00023163"/>
    </source>
</evidence>
<dbReference type="Gene3D" id="3.40.50.2300">
    <property type="match status" value="1"/>
</dbReference>
<feature type="domain" description="Sigma-54 factor interaction" evidence="18">
    <location>
        <begin position="149"/>
        <end position="376"/>
    </location>
</feature>
<keyword evidence="21" id="KW-1185">Reference proteome</keyword>
<dbReference type="PANTHER" id="PTHR32071:SF95">
    <property type="entry name" value="DNA-BINDING TRANSCRIPTIONAL REGULATOR NTRC"/>
    <property type="match status" value="1"/>
</dbReference>
<dbReference type="GO" id="GO:0005737">
    <property type="term" value="C:cytoplasm"/>
    <property type="evidence" value="ECO:0007669"/>
    <property type="project" value="UniProtKB-SubCell"/>
</dbReference>
<evidence type="ECO:0000256" key="14">
    <source>
        <dbReference type="ARBA" id="ARBA00029881"/>
    </source>
</evidence>